<evidence type="ECO:0000313" key="2">
    <source>
        <dbReference type="EMBL" id="GFJ88290.1"/>
    </source>
</evidence>
<evidence type="ECO:0000256" key="1">
    <source>
        <dbReference type="SAM" id="MobiDB-lite"/>
    </source>
</evidence>
<reference evidence="2 3" key="1">
    <citation type="submission" date="2020-03" db="EMBL/GenBank/DDBJ databases">
        <title>Whole genome shotgun sequence of Phytohabitans rumicis NBRC 108638.</title>
        <authorList>
            <person name="Komaki H."/>
            <person name="Tamura T."/>
        </authorList>
    </citation>
    <scope>NUCLEOTIDE SEQUENCE [LARGE SCALE GENOMIC DNA]</scope>
    <source>
        <strain evidence="2 3">NBRC 108638</strain>
    </source>
</reference>
<evidence type="ECO:0000313" key="3">
    <source>
        <dbReference type="Proteomes" id="UP000482960"/>
    </source>
</evidence>
<gene>
    <name evidence="2" type="ORF">Prum_019320</name>
</gene>
<sequence length="315" mass="34729">MVTRVDQLGDRVARALLGHQTLAHQDRVGTRRGVPDEVVRTPHARLGDLDDVVRQSGRDPLEHRPVHLQRPQVAGVDPDDLRTRLQGPVGLFLGVHLDQRGHAQRLDPLQQTHQHLLLQRRHDQQHQVGPVRPGLVHLVAGDHEVLAQDWHLHGGPHRHQVVQGPAEPPALGQHADAPGTARGVLRGQVSRVRDLGELPLGRGRPLDLRDHPDARLAQRRVRVERGRGGRREFLDPFQRDPLLSQLDVLAHAGEDLVEHTHGCPGGGPAAVVLRVRMLSSHQRTPLSGCHSPDARGRHGGVGVRGMARLTGWTRA</sequence>
<protein>
    <submittedName>
        <fullName evidence="2">Uncharacterized protein</fullName>
    </submittedName>
</protein>
<dbReference type="EMBL" id="BLPG01000001">
    <property type="protein sequence ID" value="GFJ88290.1"/>
    <property type="molecule type" value="Genomic_DNA"/>
</dbReference>
<dbReference type="Proteomes" id="UP000482960">
    <property type="component" value="Unassembled WGS sequence"/>
</dbReference>
<organism evidence="2 3">
    <name type="scientific">Phytohabitans rumicis</name>
    <dbReference type="NCBI Taxonomy" id="1076125"/>
    <lineage>
        <taxon>Bacteria</taxon>
        <taxon>Bacillati</taxon>
        <taxon>Actinomycetota</taxon>
        <taxon>Actinomycetes</taxon>
        <taxon>Micromonosporales</taxon>
        <taxon>Micromonosporaceae</taxon>
    </lineage>
</organism>
<proteinExistence type="predicted"/>
<name>A0A6V8KY23_9ACTN</name>
<feature type="region of interest" description="Disordered" evidence="1">
    <location>
        <begin position="283"/>
        <end position="302"/>
    </location>
</feature>
<feature type="region of interest" description="Disordered" evidence="1">
    <location>
        <begin position="155"/>
        <end position="179"/>
    </location>
</feature>
<accession>A0A6V8KY23</accession>
<keyword evidence="3" id="KW-1185">Reference proteome</keyword>
<dbReference type="AlphaFoldDB" id="A0A6V8KY23"/>
<comment type="caution">
    <text evidence="2">The sequence shown here is derived from an EMBL/GenBank/DDBJ whole genome shotgun (WGS) entry which is preliminary data.</text>
</comment>
<reference evidence="2 3" key="2">
    <citation type="submission" date="2020-03" db="EMBL/GenBank/DDBJ databases">
        <authorList>
            <person name="Ichikawa N."/>
            <person name="Kimura A."/>
            <person name="Kitahashi Y."/>
            <person name="Uohara A."/>
        </authorList>
    </citation>
    <scope>NUCLEOTIDE SEQUENCE [LARGE SCALE GENOMIC DNA]</scope>
    <source>
        <strain evidence="2 3">NBRC 108638</strain>
    </source>
</reference>